<keyword evidence="1" id="KW-0560">Oxidoreductase</keyword>
<organism evidence="3 4">
    <name type="scientific">Pleurostoma richardsiae</name>
    <dbReference type="NCBI Taxonomy" id="41990"/>
    <lineage>
        <taxon>Eukaryota</taxon>
        <taxon>Fungi</taxon>
        <taxon>Dikarya</taxon>
        <taxon>Ascomycota</taxon>
        <taxon>Pezizomycotina</taxon>
        <taxon>Sordariomycetes</taxon>
        <taxon>Sordariomycetidae</taxon>
        <taxon>Calosphaeriales</taxon>
        <taxon>Pleurostomataceae</taxon>
        <taxon>Pleurostoma</taxon>
    </lineage>
</organism>
<accession>A0AA38VLL7</accession>
<dbReference type="SUPFAM" id="SSF51430">
    <property type="entry name" value="NAD(P)-linked oxidoreductase"/>
    <property type="match status" value="1"/>
</dbReference>
<reference evidence="3" key="1">
    <citation type="submission" date="2022-07" db="EMBL/GenBank/DDBJ databases">
        <title>Fungi with potential for degradation of polypropylene.</title>
        <authorList>
            <person name="Gostincar C."/>
        </authorList>
    </citation>
    <scope>NUCLEOTIDE SEQUENCE</scope>
    <source>
        <strain evidence="3">EXF-13308</strain>
    </source>
</reference>
<dbReference type="InterPro" id="IPR050791">
    <property type="entry name" value="Aldo-Keto_reductase"/>
</dbReference>
<name>A0AA38VLL7_9PEZI</name>
<keyword evidence="4" id="KW-1185">Reference proteome</keyword>
<gene>
    <name evidence="3" type="ORF">NKR23_g655</name>
</gene>
<dbReference type="GO" id="GO:0016491">
    <property type="term" value="F:oxidoreductase activity"/>
    <property type="evidence" value="ECO:0007669"/>
    <property type="project" value="UniProtKB-KW"/>
</dbReference>
<sequence length="343" mass="37755">MAGSLPTRKLGKTGPEVPVPGLGLMGISTAYGKPGGTRLEEERLAVLDRAWELGCRHWDTADIYGDSEDLVGRWFKLHPERRQDIFLATKFGLSFEAAGFGINSSPEYCRQCCEKSLSRLGVDSIDLFYIHRVDGRTPIEKTMEVLIGLKREGKIKHIGISAPSSNTLRRACALEHVTAVQVEYSPWTLDIEGEEGTHLLATCRELGVAIVAYSPLGRGILTGQIKSPDDFGADDMRRLLPRFNKENFAKNLVLVEKFKEKAARDGCTPGQLAIAWVMAQGDDFSPIPGTKNVKYLEENVGAARITLSPQDEREIRSWMDECGVAGLKAPPGLLDDFVDTPPL</sequence>
<dbReference type="InterPro" id="IPR023210">
    <property type="entry name" value="NADP_OxRdtase_dom"/>
</dbReference>
<dbReference type="Proteomes" id="UP001174694">
    <property type="component" value="Unassembled WGS sequence"/>
</dbReference>
<dbReference type="GO" id="GO:0005737">
    <property type="term" value="C:cytoplasm"/>
    <property type="evidence" value="ECO:0007669"/>
    <property type="project" value="TreeGrafter"/>
</dbReference>
<dbReference type="AlphaFoldDB" id="A0AA38VLL7"/>
<dbReference type="PRINTS" id="PR00069">
    <property type="entry name" value="ALDKETRDTASE"/>
</dbReference>
<dbReference type="Pfam" id="PF00248">
    <property type="entry name" value="Aldo_ket_red"/>
    <property type="match status" value="1"/>
</dbReference>
<dbReference type="InterPro" id="IPR036812">
    <property type="entry name" value="NAD(P)_OxRdtase_dom_sf"/>
</dbReference>
<feature type="domain" description="NADP-dependent oxidoreductase" evidence="2">
    <location>
        <begin position="22"/>
        <end position="317"/>
    </location>
</feature>
<evidence type="ECO:0000259" key="2">
    <source>
        <dbReference type="Pfam" id="PF00248"/>
    </source>
</evidence>
<evidence type="ECO:0000313" key="4">
    <source>
        <dbReference type="Proteomes" id="UP001174694"/>
    </source>
</evidence>
<dbReference type="PANTHER" id="PTHR43625:SF40">
    <property type="entry name" value="ALDO-KETO REDUCTASE YAKC [NADP(+)]"/>
    <property type="match status" value="1"/>
</dbReference>
<proteinExistence type="predicted"/>
<dbReference type="EMBL" id="JANBVO010000001">
    <property type="protein sequence ID" value="KAJ9157841.1"/>
    <property type="molecule type" value="Genomic_DNA"/>
</dbReference>
<comment type="caution">
    <text evidence="3">The sequence shown here is derived from an EMBL/GenBank/DDBJ whole genome shotgun (WGS) entry which is preliminary data.</text>
</comment>
<protein>
    <submittedName>
        <fullName evidence="3">Aldo-keto reductase yakc</fullName>
    </submittedName>
</protein>
<dbReference type="Gene3D" id="3.20.20.100">
    <property type="entry name" value="NADP-dependent oxidoreductase domain"/>
    <property type="match status" value="1"/>
</dbReference>
<dbReference type="InterPro" id="IPR020471">
    <property type="entry name" value="AKR"/>
</dbReference>
<evidence type="ECO:0000256" key="1">
    <source>
        <dbReference type="ARBA" id="ARBA00023002"/>
    </source>
</evidence>
<dbReference type="PANTHER" id="PTHR43625">
    <property type="entry name" value="AFLATOXIN B1 ALDEHYDE REDUCTASE"/>
    <property type="match status" value="1"/>
</dbReference>
<evidence type="ECO:0000313" key="3">
    <source>
        <dbReference type="EMBL" id="KAJ9157841.1"/>
    </source>
</evidence>